<keyword evidence="6 12" id="KW-1133">Transmembrane helix</keyword>
<evidence type="ECO:0000256" key="9">
    <source>
        <dbReference type="ARBA" id="ARBA00029447"/>
    </source>
</evidence>
<dbReference type="GO" id="GO:0005886">
    <property type="term" value="C:plasma membrane"/>
    <property type="evidence" value="ECO:0007669"/>
    <property type="project" value="UniProtKB-SubCell"/>
</dbReference>
<evidence type="ECO:0000256" key="4">
    <source>
        <dbReference type="ARBA" id="ARBA00022500"/>
    </source>
</evidence>
<accession>A0A327WXK8</accession>
<sequence length="635" mass="68797">MLGSLKFTHKVMLAASLSTALVLGAFSLSNFLQMRAQVHDDLDRQLSAVVDSVSANIAAWLNAKMAIIAGTAQVLPADNGALDVDAHDITAHLVQARIAGDFKNVYVGLPDGTFVLDDPSIQLPPGYDARERPWYKLAVQQRGATFTEPYIDATTNELTISAVQPSYANQQLVHIVGGDIMLDTISNMVRGIDVMGLGYGFLVNAEGTILSHPDSQYVEAPLAEHVGVDTTLHNEFRPYSIEGNDYLVAFAPVQGIAGVEWYLAIAVDEQLAFARVSEFAWMALLYAVLGIAAVVALFTWLLRVLLTPMRRLSAAVRDLASGEGDLTQRLPLHGHDEFAQLSADVNKFIEKIQRAMRDVAKAARVVDDNVSNMLQVTDQTLSMYDQQSERTNSVATAMNQLNASANEIAQSAASASGQASSATEFSHAGRQALDENRQAIADLYERMAQSSEAISELDQNTQNIGQILAVIKGVSEQTNLLALNAAIEAARAGEAGRGFAVVADEVRSLAQRTQESAAQIETMISQLQAGTKTVVETITQSQSVSEACMTSAERSGTHMTEVDEAIDEIDKVNQSVATATEQQTTVMQTLDADIADIQQANQRGIENLQQTREACVQLRKESERLERQLGRFKVD</sequence>
<evidence type="ECO:0000256" key="7">
    <source>
        <dbReference type="ARBA" id="ARBA00023136"/>
    </source>
</evidence>
<dbReference type="Gene3D" id="1.10.287.950">
    <property type="entry name" value="Methyl-accepting chemotaxis protein"/>
    <property type="match status" value="1"/>
</dbReference>
<dbReference type="InterPro" id="IPR033479">
    <property type="entry name" value="dCache_1"/>
</dbReference>
<dbReference type="SUPFAM" id="SSF58104">
    <property type="entry name" value="Methyl-accepting chemotaxis protein (MCP) signaling domain"/>
    <property type="match status" value="1"/>
</dbReference>
<dbReference type="PANTHER" id="PTHR32089">
    <property type="entry name" value="METHYL-ACCEPTING CHEMOTAXIS PROTEIN MCPB"/>
    <property type="match status" value="1"/>
</dbReference>
<proteinExistence type="inferred from homology"/>
<keyword evidence="3" id="KW-0488">Methylation</keyword>
<gene>
    <name evidence="15" type="ORF">B0I24_10617</name>
    <name evidence="16" type="ORF">CWE07_07785</name>
</gene>
<keyword evidence="4" id="KW-0145">Chemotaxis</keyword>
<reference evidence="15 17" key="2">
    <citation type="submission" date="2018-06" db="EMBL/GenBank/DDBJ databases">
        <title>Genomic Encyclopedia of Type Strains, Phase III (KMG-III): the genomes of soil and plant-associated and newly described type strains.</title>
        <authorList>
            <person name="Whitman W."/>
        </authorList>
    </citation>
    <scope>NUCLEOTIDE SEQUENCE [LARGE SCALE GENOMIC DNA]</scope>
    <source>
        <strain evidence="15 17">CGMCC 1.15366</strain>
    </source>
</reference>
<dbReference type="InterPro" id="IPR004090">
    <property type="entry name" value="Chemotax_Me-accpt_rcpt"/>
</dbReference>
<evidence type="ECO:0000259" key="13">
    <source>
        <dbReference type="PROSITE" id="PS50111"/>
    </source>
</evidence>
<dbReference type="Gene3D" id="3.30.450.20">
    <property type="entry name" value="PAS domain"/>
    <property type="match status" value="2"/>
</dbReference>
<keyword evidence="8 10" id="KW-0807">Transducer</keyword>
<keyword evidence="11" id="KW-0175">Coiled coil</keyword>
<dbReference type="Pfam" id="PF00672">
    <property type="entry name" value="HAMP"/>
    <property type="match status" value="1"/>
</dbReference>
<evidence type="ECO:0000313" key="16">
    <source>
        <dbReference type="EMBL" id="RUO24563.1"/>
    </source>
</evidence>
<dbReference type="GO" id="GO:0007165">
    <property type="term" value="P:signal transduction"/>
    <property type="evidence" value="ECO:0007669"/>
    <property type="project" value="UniProtKB-KW"/>
</dbReference>
<dbReference type="CDD" id="cd11386">
    <property type="entry name" value="MCP_signal"/>
    <property type="match status" value="1"/>
</dbReference>
<evidence type="ECO:0000256" key="8">
    <source>
        <dbReference type="ARBA" id="ARBA00023224"/>
    </source>
</evidence>
<feature type="domain" description="Methyl-accepting transducer" evidence="13">
    <location>
        <begin position="362"/>
        <end position="598"/>
    </location>
</feature>
<evidence type="ECO:0000313" key="15">
    <source>
        <dbReference type="EMBL" id="RAJ96954.1"/>
    </source>
</evidence>
<organism evidence="15 17">
    <name type="scientific">Aliidiomarina maris</name>
    <dbReference type="NCBI Taxonomy" id="531312"/>
    <lineage>
        <taxon>Bacteria</taxon>
        <taxon>Pseudomonadati</taxon>
        <taxon>Pseudomonadota</taxon>
        <taxon>Gammaproteobacteria</taxon>
        <taxon>Alteromonadales</taxon>
        <taxon>Idiomarinaceae</taxon>
        <taxon>Aliidiomarina</taxon>
    </lineage>
</organism>
<evidence type="ECO:0000256" key="6">
    <source>
        <dbReference type="ARBA" id="ARBA00022989"/>
    </source>
</evidence>
<dbReference type="InterPro" id="IPR029151">
    <property type="entry name" value="Sensor-like_sf"/>
</dbReference>
<evidence type="ECO:0000313" key="18">
    <source>
        <dbReference type="Proteomes" id="UP000287865"/>
    </source>
</evidence>
<dbReference type="GO" id="GO:0004888">
    <property type="term" value="F:transmembrane signaling receptor activity"/>
    <property type="evidence" value="ECO:0007669"/>
    <property type="project" value="InterPro"/>
</dbReference>
<dbReference type="EMBL" id="PIPK01000006">
    <property type="protein sequence ID" value="RUO24563.1"/>
    <property type="molecule type" value="Genomic_DNA"/>
</dbReference>
<feature type="domain" description="HAMP" evidence="14">
    <location>
        <begin position="303"/>
        <end position="357"/>
    </location>
</feature>
<dbReference type="OrthoDB" id="5800769at2"/>
<dbReference type="EMBL" id="QLMD01000006">
    <property type="protein sequence ID" value="RAJ96954.1"/>
    <property type="molecule type" value="Genomic_DNA"/>
</dbReference>
<reference evidence="16 18" key="1">
    <citation type="journal article" date="2018" name="Front. Microbiol.">
        <title>Genome-Based Analysis Reveals the Taxonomy and Diversity of the Family Idiomarinaceae.</title>
        <authorList>
            <person name="Liu Y."/>
            <person name="Lai Q."/>
            <person name="Shao Z."/>
        </authorList>
    </citation>
    <scope>NUCLEOTIDE SEQUENCE [LARGE SCALE GENOMIC DNA]</scope>
    <source>
        <strain evidence="16 18">CF12-14</strain>
    </source>
</reference>
<evidence type="ECO:0000256" key="3">
    <source>
        <dbReference type="ARBA" id="ARBA00022481"/>
    </source>
</evidence>
<feature type="transmembrane region" description="Helical" evidence="12">
    <location>
        <begin position="279"/>
        <end position="302"/>
    </location>
</feature>
<evidence type="ECO:0000313" key="17">
    <source>
        <dbReference type="Proteomes" id="UP000249203"/>
    </source>
</evidence>
<comment type="caution">
    <text evidence="15">The sequence shown here is derived from an EMBL/GenBank/DDBJ whole genome shotgun (WGS) entry which is preliminary data.</text>
</comment>
<keyword evidence="7 12" id="KW-0472">Membrane</keyword>
<dbReference type="Pfam" id="PF02743">
    <property type="entry name" value="dCache_1"/>
    <property type="match status" value="1"/>
</dbReference>
<dbReference type="PRINTS" id="PR00260">
    <property type="entry name" value="CHEMTRNSDUCR"/>
</dbReference>
<evidence type="ECO:0000256" key="1">
    <source>
        <dbReference type="ARBA" id="ARBA00004651"/>
    </source>
</evidence>
<evidence type="ECO:0000256" key="2">
    <source>
        <dbReference type="ARBA" id="ARBA00022475"/>
    </source>
</evidence>
<dbReference type="Proteomes" id="UP000249203">
    <property type="component" value="Unassembled WGS sequence"/>
</dbReference>
<dbReference type="GO" id="GO:0006935">
    <property type="term" value="P:chemotaxis"/>
    <property type="evidence" value="ECO:0007669"/>
    <property type="project" value="UniProtKB-KW"/>
</dbReference>
<dbReference type="PANTHER" id="PTHR32089:SF39">
    <property type="entry name" value="METHYL-ACCEPTING CHEMOTAXIS PROTEIN HLYB"/>
    <property type="match status" value="1"/>
</dbReference>
<name>A0A327WXK8_9GAMM</name>
<dbReference type="FunFam" id="1.10.287.950:FF:000001">
    <property type="entry name" value="Methyl-accepting chemotaxis sensory transducer"/>
    <property type="match status" value="1"/>
</dbReference>
<dbReference type="Pfam" id="PF00015">
    <property type="entry name" value="MCPsignal"/>
    <property type="match status" value="1"/>
</dbReference>
<feature type="coiled-coil region" evidence="11">
    <location>
        <begin position="608"/>
        <end position="635"/>
    </location>
</feature>
<evidence type="ECO:0000256" key="12">
    <source>
        <dbReference type="SAM" id="Phobius"/>
    </source>
</evidence>
<keyword evidence="5 12" id="KW-0812">Transmembrane</keyword>
<dbReference type="InterPro" id="IPR003660">
    <property type="entry name" value="HAMP_dom"/>
</dbReference>
<dbReference type="SUPFAM" id="SSF103190">
    <property type="entry name" value="Sensory domain-like"/>
    <property type="match status" value="1"/>
</dbReference>
<dbReference type="InterPro" id="IPR004089">
    <property type="entry name" value="MCPsignal_dom"/>
</dbReference>
<evidence type="ECO:0000256" key="11">
    <source>
        <dbReference type="SAM" id="Coils"/>
    </source>
</evidence>
<comment type="similarity">
    <text evidence="9">Belongs to the methyl-accepting chemotaxis (MCP) protein family.</text>
</comment>
<dbReference type="PROSITE" id="PS50111">
    <property type="entry name" value="CHEMOTAXIS_TRANSDUC_2"/>
    <property type="match status" value="1"/>
</dbReference>
<keyword evidence="2" id="KW-1003">Cell membrane</keyword>
<comment type="subcellular location">
    <subcellularLocation>
        <location evidence="1">Cell membrane</location>
        <topology evidence="1">Multi-pass membrane protein</topology>
    </subcellularLocation>
</comment>
<dbReference type="SMART" id="SM00304">
    <property type="entry name" value="HAMP"/>
    <property type="match status" value="1"/>
</dbReference>
<evidence type="ECO:0000256" key="5">
    <source>
        <dbReference type="ARBA" id="ARBA00022692"/>
    </source>
</evidence>
<dbReference type="RefSeq" id="WP_111569327.1">
    <property type="nucleotide sequence ID" value="NZ_PIPK01000006.1"/>
</dbReference>
<keyword evidence="18" id="KW-1185">Reference proteome</keyword>
<dbReference type="Proteomes" id="UP000287865">
    <property type="component" value="Unassembled WGS sequence"/>
</dbReference>
<dbReference type="CDD" id="cd12913">
    <property type="entry name" value="PDC1_MCP_like"/>
    <property type="match status" value="1"/>
</dbReference>
<evidence type="ECO:0000256" key="10">
    <source>
        <dbReference type="PROSITE-ProRule" id="PRU00284"/>
    </source>
</evidence>
<dbReference type="AlphaFoldDB" id="A0A327WXK8"/>
<dbReference type="SMART" id="SM00283">
    <property type="entry name" value="MA"/>
    <property type="match status" value="1"/>
</dbReference>
<evidence type="ECO:0000259" key="14">
    <source>
        <dbReference type="PROSITE" id="PS50885"/>
    </source>
</evidence>
<dbReference type="CDD" id="cd06225">
    <property type="entry name" value="HAMP"/>
    <property type="match status" value="1"/>
</dbReference>
<protein>
    <submittedName>
        <fullName evidence="16">Methyl-accepting chemotaxis protein</fullName>
    </submittedName>
    <submittedName>
        <fullName evidence="15">Methyl-accepting chemotaxis sensory transducer with Cache sensor</fullName>
    </submittedName>
</protein>
<dbReference type="CDD" id="cd12912">
    <property type="entry name" value="PDC2_MCP_like"/>
    <property type="match status" value="1"/>
</dbReference>
<dbReference type="PROSITE" id="PS50885">
    <property type="entry name" value="HAMP"/>
    <property type="match status" value="1"/>
</dbReference>